<accession>A0A4Q9MFL5</accession>
<gene>
    <name evidence="1" type="ORF">BD311DRAFT_456757</name>
</gene>
<proteinExistence type="predicted"/>
<sequence length="94" mass="10398">MQTTVTFKSTRICSEEACFTGTRLRPPGMLAPSRKWNPPPGPLVLDQLSHEDVLGETGSEAGGRRTSGDLSARALHSHKDKKHLFCFPRNHTLE</sequence>
<evidence type="ECO:0000313" key="1">
    <source>
        <dbReference type="EMBL" id="TBU26200.1"/>
    </source>
</evidence>
<reference evidence="1" key="1">
    <citation type="submission" date="2019-01" db="EMBL/GenBank/DDBJ databases">
        <title>Draft genome sequences of three monokaryotic isolates of the white-rot basidiomycete fungus Dichomitus squalens.</title>
        <authorList>
            <consortium name="DOE Joint Genome Institute"/>
            <person name="Lopez S.C."/>
            <person name="Andreopoulos B."/>
            <person name="Pangilinan J."/>
            <person name="Lipzen A."/>
            <person name="Riley R."/>
            <person name="Ahrendt S."/>
            <person name="Ng V."/>
            <person name="Barry K."/>
            <person name="Daum C."/>
            <person name="Grigoriev I.V."/>
            <person name="Hilden K.S."/>
            <person name="Makela M.R."/>
            <person name="de Vries R.P."/>
        </authorList>
    </citation>
    <scope>NUCLEOTIDE SEQUENCE [LARGE SCALE GENOMIC DNA]</scope>
    <source>
        <strain evidence="1">OM18370.1</strain>
    </source>
</reference>
<dbReference type="AlphaFoldDB" id="A0A4Q9MFL5"/>
<name>A0A4Q9MFL5_9APHY</name>
<protein>
    <submittedName>
        <fullName evidence="1">Uncharacterized protein</fullName>
    </submittedName>
</protein>
<organism evidence="1">
    <name type="scientific">Dichomitus squalens</name>
    <dbReference type="NCBI Taxonomy" id="114155"/>
    <lineage>
        <taxon>Eukaryota</taxon>
        <taxon>Fungi</taxon>
        <taxon>Dikarya</taxon>
        <taxon>Basidiomycota</taxon>
        <taxon>Agaricomycotina</taxon>
        <taxon>Agaricomycetes</taxon>
        <taxon>Polyporales</taxon>
        <taxon>Polyporaceae</taxon>
        <taxon>Dichomitus</taxon>
    </lineage>
</organism>
<dbReference type="Proteomes" id="UP000292957">
    <property type="component" value="Unassembled WGS sequence"/>
</dbReference>
<dbReference type="EMBL" id="ML143449">
    <property type="protein sequence ID" value="TBU26200.1"/>
    <property type="molecule type" value="Genomic_DNA"/>
</dbReference>